<keyword evidence="4 11" id="KW-0547">Nucleotide-binding</keyword>
<keyword evidence="5" id="KW-0418">Kinase</keyword>
<dbReference type="InterPro" id="IPR017441">
    <property type="entry name" value="Protein_kinase_ATP_BS"/>
</dbReference>
<evidence type="ECO:0000256" key="6">
    <source>
        <dbReference type="ARBA" id="ARBA00022840"/>
    </source>
</evidence>
<dbReference type="Proteomes" id="UP000823872">
    <property type="component" value="Chromosome F2"/>
</dbReference>
<sequence>MQDCFPLLIKTLADYTPDAAPLGENEGRGEKRWVEPRGRQQGFQTPGASSLFARLCGSGVRFEGAMPSPLPRRGYLPGEFSPPVDSRPCSSPAELPGRAGKLLVGGTPPRAPRLPRRLAWCSIDWEQVRFLQRLGAGGFGSVYKATYHGVPVAIKQVNRCTKNRLASQRSFWAELNIARLRHDNIVRVVAASTRTPAGFNSLGTIIMEFGGDVTLHQVIYGAPSCPEEDAEPRCCAREQFNLGKCLKYSLDVVNGLLFLHSQSIVHLDLKPANILISEQDVCKIGDFGCSEKLEDLPCCRTPPYPPGGTYTHRAPELLKGEAVTPKADIYSFAITLWQMSTKEAPYSGERQYVLYAVVAYDLRPSLSAAVFTDSVSGKRLGKIIQCCWRASALQRPSAELLLVDLNSLRAEFG</sequence>
<dbReference type="PANTHER" id="PTHR44329">
    <property type="entry name" value="SERINE/THREONINE-PROTEIN KINASE TNNI3K-RELATED"/>
    <property type="match status" value="1"/>
</dbReference>
<keyword evidence="3" id="KW-0808">Transferase</keyword>
<evidence type="ECO:0000256" key="3">
    <source>
        <dbReference type="ARBA" id="ARBA00022679"/>
    </source>
</evidence>
<dbReference type="InterPro" id="IPR051681">
    <property type="entry name" value="Ser/Thr_Kinases-Pseudokinases"/>
</dbReference>
<feature type="domain" description="Protein kinase" evidence="13">
    <location>
        <begin position="128"/>
        <end position="412"/>
    </location>
</feature>
<proteinExistence type="inferred from homology"/>
<feature type="binding site" evidence="11">
    <location>
        <position position="155"/>
    </location>
    <ligand>
        <name>ATP</name>
        <dbReference type="ChEBI" id="CHEBI:30616"/>
    </ligand>
</feature>
<accession>A0ABI7Y669</accession>
<dbReference type="InterPro" id="IPR011009">
    <property type="entry name" value="Kinase-like_dom_sf"/>
</dbReference>
<evidence type="ECO:0000256" key="5">
    <source>
        <dbReference type="ARBA" id="ARBA00022777"/>
    </source>
</evidence>
<evidence type="ECO:0000313" key="14">
    <source>
        <dbReference type="Ensembl" id="ENSFCTP00005030238.1"/>
    </source>
</evidence>
<reference evidence="14" key="3">
    <citation type="submission" date="2025-09" db="UniProtKB">
        <authorList>
            <consortium name="Ensembl"/>
        </authorList>
    </citation>
    <scope>IDENTIFICATION</scope>
    <source>
        <strain evidence="14">breed Abyssinian</strain>
    </source>
</reference>
<dbReference type="GeneID" id="101081699"/>
<dbReference type="SMART" id="SM00220">
    <property type="entry name" value="S_TKc"/>
    <property type="match status" value="1"/>
</dbReference>
<dbReference type="Gene3D" id="3.30.200.20">
    <property type="entry name" value="Phosphorylase Kinase, domain 1"/>
    <property type="match status" value="1"/>
</dbReference>
<dbReference type="PANTHER" id="PTHR44329:SF285">
    <property type="entry name" value="V-MOS MOLONEY MURINE SARCOMA VIRAL ONCO HOMOLOG"/>
    <property type="match status" value="1"/>
</dbReference>
<dbReference type="EC" id="2.7.11.1" evidence="1"/>
<comment type="catalytic activity">
    <reaction evidence="9">
        <text>L-threonyl-[protein] + ATP = O-phospho-L-threonyl-[protein] + ADP + H(+)</text>
        <dbReference type="Rhea" id="RHEA:46608"/>
        <dbReference type="Rhea" id="RHEA-COMP:11060"/>
        <dbReference type="Rhea" id="RHEA-COMP:11605"/>
        <dbReference type="ChEBI" id="CHEBI:15378"/>
        <dbReference type="ChEBI" id="CHEBI:30013"/>
        <dbReference type="ChEBI" id="CHEBI:30616"/>
        <dbReference type="ChEBI" id="CHEBI:61977"/>
        <dbReference type="ChEBI" id="CHEBI:456216"/>
        <dbReference type="EC" id="2.7.11.1"/>
    </reaction>
</comment>
<evidence type="ECO:0000256" key="8">
    <source>
        <dbReference type="ARBA" id="ARBA00044277"/>
    </source>
</evidence>
<dbReference type="GeneTree" id="ENSGT00940000160233"/>
<dbReference type="PROSITE" id="PS00107">
    <property type="entry name" value="PROTEIN_KINASE_ATP"/>
    <property type="match status" value="1"/>
</dbReference>
<gene>
    <name evidence="14" type="primary">MOS</name>
</gene>
<evidence type="ECO:0000256" key="10">
    <source>
        <dbReference type="ARBA" id="ARBA00048679"/>
    </source>
</evidence>
<keyword evidence="15" id="KW-1185">Reference proteome</keyword>
<comment type="catalytic activity">
    <reaction evidence="10">
        <text>L-seryl-[protein] + ATP = O-phospho-L-seryl-[protein] + ADP + H(+)</text>
        <dbReference type="Rhea" id="RHEA:17989"/>
        <dbReference type="Rhea" id="RHEA-COMP:9863"/>
        <dbReference type="Rhea" id="RHEA-COMP:11604"/>
        <dbReference type="ChEBI" id="CHEBI:15378"/>
        <dbReference type="ChEBI" id="CHEBI:29999"/>
        <dbReference type="ChEBI" id="CHEBI:30616"/>
        <dbReference type="ChEBI" id="CHEBI:83421"/>
        <dbReference type="ChEBI" id="CHEBI:456216"/>
        <dbReference type="EC" id="2.7.11.1"/>
    </reaction>
</comment>
<evidence type="ECO:0000256" key="9">
    <source>
        <dbReference type="ARBA" id="ARBA00047899"/>
    </source>
</evidence>
<evidence type="ECO:0000313" key="15">
    <source>
        <dbReference type="Proteomes" id="UP000823872"/>
    </source>
</evidence>
<comment type="similarity">
    <text evidence="12">Belongs to the protein kinase superfamily.</text>
</comment>
<dbReference type="SUPFAM" id="SSF56112">
    <property type="entry name" value="Protein kinase-like (PK-like)"/>
    <property type="match status" value="1"/>
</dbReference>
<dbReference type="InterPro" id="IPR000719">
    <property type="entry name" value="Prot_kinase_dom"/>
</dbReference>
<evidence type="ECO:0000256" key="11">
    <source>
        <dbReference type="PROSITE-ProRule" id="PRU10141"/>
    </source>
</evidence>
<evidence type="ECO:0000256" key="1">
    <source>
        <dbReference type="ARBA" id="ARBA00012513"/>
    </source>
</evidence>
<keyword evidence="2 12" id="KW-0723">Serine/threonine-protein kinase</keyword>
<reference evidence="14" key="2">
    <citation type="submission" date="2025-08" db="UniProtKB">
        <authorList>
            <consortium name="Ensembl"/>
        </authorList>
    </citation>
    <scope>IDENTIFICATION</scope>
    <source>
        <strain evidence="14">breed Abyssinian</strain>
    </source>
</reference>
<keyword evidence="6 11" id="KW-0067">ATP-binding</keyword>
<name>A0ABI7Y669_FELCA</name>
<evidence type="ECO:0000259" key="13">
    <source>
        <dbReference type="PROSITE" id="PS50011"/>
    </source>
</evidence>
<evidence type="ECO:0000256" key="2">
    <source>
        <dbReference type="ARBA" id="ARBA00022527"/>
    </source>
</evidence>
<evidence type="ECO:0000256" key="12">
    <source>
        <dbReference type="RuleBase" id="RU000304"/>
    </source>
</evidence>
<organism evidence="14 15">
    <name type="scientific">Felis catus</name>
    <name type="common">Cat</name>
    <name type="synonym">Felis silvestris catus</name>
    <dbReference type="NCBI Taxonomy" id="9685"/>
    <lineage>
        <taxon>Eukaryota</taxon>
        <taxon>Metazoa</taxon>
        <taxon>Chordata</taxon>
        <taxon>Craniata</taxon>
        <taxon>Vertebrata</taxon>
        <taxon>Euteleostomi</taxon>
        <taxon>Mammalia</taxon>
        <taxon>Eutheria</taxon>
        <taxon>Laurasiatheria</taxon>
        <taxon>Carnivora</taxon>
        <taxon>Feliformia</taxon>
        <taxon>Felidae</taxon>
        <taxon>Felinae</taxon>
        <taxon>Felis</taxon>
    </lineage>
</organism>
<dbReference type="Ensembl" id="ENSFCTT00005042526.1">
    <property type="protein sequence ID" value="ENSFCTP00005030238.1"/>
    <property type="gene ID" value="ENSFCTG00005014916.1"/>
</dbReference>
<reference evidence="14 15" key="1">
    <citation type="submission" date="2021-02" db="EMBL/GenBank/DDBJ databases">
        <title>Safari Cat Assemblies.</title>
        <authorList>
            <person name="Bredemeyer K.R."/>
            <person name="Murphy W.J."/>
        </authorList>
    </citation>
    <scope>NUCLEOTIDE SEQUENCE [LARGE SCALE GENOMIC DNA]</scope>
</reference>
<evidence type="ECO:0000256" key="7">
    <source>
        <dbReference type="ARBA" id="ARBA00044101"/>
    </source>
</evidence>
<protein>
    <recommendedName>
        <fullName evidence="7">Proto-oncogene serine/threonine-protein kinase mos</fullName>
        <ecNumber evidence="1">2.7.11.1</ecNumber>
    </recommendedName>
    <alternativeName>
        <fullName evidence="8">Proto-oncogene c-Mos</fullName>
    </alternativeName>
</protein>
<dbReference type="PROSITE" id="PS50011">
    <property type="entry name" value="PROTEIN_KINASE_DOM"/>
    <property type="match status" value="1"/>
</dbReference>
<dbReference type="PROSITE" id="PS00108">
    <property type="entry name" value="PROTEIN_KINASE_ST"/>
    <property type="match status" value="1"/>
</dbReference>
<dbReference type="RefSeq" id="XP_003999891.2">
    <property type="nucleotide sequence ID" value="XM_003999842.4"/>
</dbReference>
<evidence type="ECO:0000256" key="4">
    <source>
        <dbReference type="ARBA" id="ARBA00022741"/>
    </source>
</evidence>
<dbReference type="Gene3D" id="1.10.510.10">
    <property type="entry name" value="Transferase(Phosphotransferase) domain 1"/>
    <property type="match status" value="1"/>
</dbReference>
<dbReference type="Pfam" id="PF00069">
    <property type="entry name" value="Pkinase"/>
    <property type="match status" value="1"/>
</dbReference>
<dbReference type="InterPro" id="IPR008271">
    <property type="entry name" value="Ser/Thr_kinase_AS"/>
</dbReference>
<dbReference type="CDD" id="cd13979">
    <property type="entry name" value="STKc_Mos"/>
    <property type="match status" value="1"/>
</dbReference>